<evidence type="ECO:0000256" key="1">
    <source>
        <dbReference type="SAM" id="MobiDB-lite"/>
    </source>
</evidence>
<reference evidence="2 3" key="1">
    <citation type="submission" date="2016-07" db="EMBL/GenBank/DDBJ databases">
        <title>Pervasive Adenine N6-methylation of Active Genes in Fungi.</title>
        <authorList>
            <consortium name="DOE Joint Genome Institute"/>
            <person name="Mondo S.J."/>
            <person name="Dannebaum R.O."/>
            <person name="Kuo R.C."/>
            <person name="Labutti K."/>
            <person name="Haridas S."/>
            <person name="Kuo A."/>
            <person name="Salamov A."/>
            <person name="Ahrendt S.R."/>
            <person name="Lipzen A."/>
            <person name="Sullivan W."/>
            <person name="Andreopoulos W.B."/>
            <person name="Clum A."/>
            <person name="Lindquist E."/>
            <person name="Daum C."/>
            <person name="Ramamoorthy G.K."/>
            <person name="Gryganskyi A."/>
            <person name="Culley D."/>
            <person name="Magnuson J.K."/>
            <person name="James T.Y."/>
            <person name="O'Malley M.A."/>
            <person name="Stajich J.E."/>
            <person name="Spatafora J.W."/>
            <person name="Visel A."/>
            <person name="Grigoriev I.V."/>
        </authorList>
    </citation>
    <scope>NUCLEOTIDE SEQUENCE [LARGE SCALE GENOMIC DNA]</scope>
    <source>
        <strain evidence="2 3">CBS 129021</strain>
    </source>
</reference>
<sequence length="295" mass="31830">MCSIREPGEDCDSFLIRLQCGHTNSHFYELSSSMRRQPTKQPRDIQHSRVPELETSEGSITPMADPLLTSRELLTSLLSILSQSVMIPTPASTTPPTSSLKLLPPSARPVLSTLHVIYPSLILPALDLLDRHLVTRVLVLDPPSASDEAAQAQLDASAATFHLVRSARQRRRGRDSNREEIAGPTYVVRTVAWNCSCAAFAFSAFTSESNHGGYVIQGKDDVISGTGLCETGWEFGGLSSDGQNEKLQGGKGSAGVPCCKHLLACVLAERWGVLGQHVDERHVSKEEGGGFIAGV</sequence>
<dbReference type="OrthoDB" id="74545at2759"/>
<name>A0A1Y2DYC0_9PEZI</name>
<evidence type="ECO:0008006" key="4">
    <source>
        <dbReference type="Google" id="ProtNLM"/>
    </source>
</evidence>
<feature type="region of interest" description="Disordered" evidence="1">
    <location>
        <begin position="31"/>
        <end position="62"/>
    </location>
</feature>
<feature type="compositionally biased region" description="Polar residues" evidence="1">
    <location>
        <begin position="31"/>
        <end position="40"/>
    </location>
</feature>
<dbReference type="STRING" id="1141098.A0A1Y2DYC0"/>
<protein>
    <recommendedName>
        <fullName evidence="4">SWIM-type domain-containing protein</fullName>
    </recommendedName>
</protein>
<gene>
    <name evidence="2" type="ORF">BCR38DRAFT_211414</name>
</gene>
<dbReference type="RefSeq" id="XP_040715706.1">
    <property type="nucleotide sequence ID" value="XM_040854159.1"/>
</dbReference>
<evidence type="ECO:0000313" key="2">
    <source>
        <dbReference type="EMBL" id="ORY64292.1"/>
    </source>
</evidence>
<feature type="compositionally biased region" description="Basic and acidic residues" evidence="1">
    <location>
        <begin position="41"/>
        <end position="52"/>
    </location>
</feature>
<dbReference type="EMBL" id="MCFJ01000007">
    <property type="protein sequence ID" value="ORY64292.1"/>
    <property type="molecule type" value="Genomic_DNA"/>
</dbReference>
<evidence type="ECO:0000313" key="3">
    <source>
        <dbReference type="Proteomes" id="UP000193689"/>
    </source>
</evidence>
<accession>A0A1Y2DYC0</accession>
<keyword evidence="3" id="KW-1185">Reference proteome</keyword>
<proteinExistence type="predicted"/>
<dbReference type="AlphaFoldDB" id="A0A1Y2DYC0"/>
<dbReference type="Proteomes" id="UP000193689">
    <property type="component" value="Unassembled WGS sequence"/>
</dbReference>
<organism evidence="2 3">
    <name type="scientific">Pseudomassariella vexata</name>
    <dbReference type="NCBI Taxonomy" id="1141098"/>
    <lineage>
        <taxon>Eukaryota</taxon>
        <taxon>Fungi</taxon>
        <taxon>Dikarya</taxon>
        <taxon>Ascomycota</taxon>
        <taxon>Pezizomycotina</taxon>
        <taxon>Sordariomycetes</taxon>
        <taxon>Xylariomycetidae</taxon>
        <taxon>Amphisphaeriales</taxon>
        <taxon>Pseudomassariaceae</taxon>
        <taxon>Pseudomassariella</taxon>
    </lineage>
</organism>
<dbReference type="GeneID" id="63770371"/>
<comment type="caution">
    <text evidence="2">The sequence shown here is derived from an EMBL/GenBank/DDBJ whole genome shotgun (WGS) entry which is preliminary data.</text>
</comment>
<dbReference type="InParanoid" id="A0A1Y2DYC0"/>